<dbReference type="PROSITE" id="PS00330">
    <property type="entry name" value="HEMOLYSIN_CALCIUM"/>
    <property type="match status" value="2"/>
</dbReference>
<dbReference type="GO" id="GO:0005576">
    <property type="term" value="C:extracellular region"/>
    <property type="evidence" value="ECO:0007669"/>
    <property type="project" value="UniProtKB-SubCell"/>
</dbReference>
<dbReference type="InterPro" id="IPR018511">
    <property type="entry name" value="Hemolysin-typ_Ca-bd_CS"/>
</dbReference>
<evidence type="ECO:0000256" key="1">
    <source>
        <dbReference type="ARBA" id="ARBA00004613"/>
    </source>
</evidence>
<dbReference type="InterPro" id="IPR050557">
    <property type="entry name" value="RTX_toxin/Mannuronan_C5-epim"/>
</dbReference>
<dbReference type="AlphaFoldDB" id="A0AAV3WMB0"/>
<dbReference type="SUPFAM" id="SSF51120">
    <property type="entry name" value="beta-Roll"/>
    <property type="match status" value="2"/>
</dbReference>
<evidence type="ECO:0000256" key="2">
    <source>
        <dbReference type="ARBA" id="ARBA00022525"/>
    </source>
</evidence>
<gene>
    <name evidence="3" type="ORF">MiSe_73520</name>
</gene>
<proteinExistence type="predicted"/>
<comment type="subcellular location">
    <subcellularLocation>
        <location evidence="1">Secreted</location>
    </subcellularLocation>
</comment>
<dbReference type="PRINTS" id="PR00313">
    <property type="entry name" value="CABNDNGRPT"/>
</dbReference>
<dbReference type="EMBL" id="BLAY01000168">
    <property type="protein sequence ID" value="GET42534.1"/>
    <property type="molecule type" value="Genomic_DNA"/>
</dbReference>
<reference evidence="3" key="1">
    <citation type="submission" date="2019-10" db="EMBL/GenBank/DDBJ databases">
        <title>Draft genome sequece of Microseira wollei NIES-4236.</title>
        <authorList>
            <person name="Yamaguchi H."/>
            <person name="Suzuki S."/>
            <person name="Kawachi M."/>
        </authorList>
    </citation>
    <scope>NUCLEOTIDE SEQUENCE</scope>
    <source>
        <strain evidence="3">NIES-4236</strain>
    </source>
</reference>
<accession>A0AAV3WMB0</accession>
<name>A0AAV3WMB0_9CYAN</name>
<dbReference type="Gene3D" id="2.150.10.10">
    <property type="entry name" value="Serralysin-like metalloprotease, C-terminal"/>
    <property type="match status" value="2"/>
</dbReference>
<dbReference type="RefSeq" id="WP_226590223.1">
    <property type="nucleotide sequence ID" value="NZ_BLAY01000168.1"/>
</dbReference>
<dbReference type="InterPro" id="IPR001343">
    <property type="entry name" value="Hemolysn_Ca-bd"/>
</dbReference>
<dbReference type="Proteomes" id="UP001050975">
    <property type="component" value="Unassembled WGS sequence"/>
</dbReference>
<dbReference type="InterPro" id="IPR011049">
    <property type="entry name" value="Serralysin-like_metalloprot_C"/>
</dbReference>
<sequence length="264" mass="27208">MAGADGARYLLNPTSDNFTLTAGFLTPYPEGLFALEGNDTVKGSTDSELIFGNQGSDSLIGGGGNDIIYGGKDGDDLFGNAGNDILSGNLGIDYLEGGDGNDILRGGKDDDILSGGNGRDILSGDLGQDLLLGDANVLLRDGAADVFVLRRDTSVTNKFEADAIAGFELGIDQIGITGGLTLVDIALERFSVTADEFRRQGSSVGGTTIANTASALPQLFDPDGNGRLDGTFIRIANGGYLGAVMNISLIDLVNSFITADNLLG</sequence>
<dbReference type="Pfam" id="PF00353">
    <property type="entry name" value="HemolysinCabind"/>
    <property type="match status" value="2"/>
</dbReference>
<protein>
    <submittedName>
        <fullName evidence="3">Peptidase S8 and S53, subtilisin, kexin, sedolisin</fullName>
    </submittedName>
</protein>
<keyword evidence="2" id="KW-0964">Secreted</keyword>
<evidence type="ECO:0000313" key="4">
    <source>
        <dbReference type="Proteomes" id="UP001050975"/>
    </source>
</evidence>
<dbReference type="GO" id="GO:0005509">
    <property type="term" value="F:calcium ion binding"/>
    <property type="evidence" value="ECO:0007669"/>
    <property type="project" value="InterPro"/>
</dbReference>
<dbReference type="PANTHER" id="PTHR38340">
    <property type="entry name" value="S-LAYER PROTEIN"/>
    <property type="match status" value="1"/>
</dbReference>
<organism evidence="3 4">
    <name type="scientific">Microseira wollei NIES-4236</name>
    <dbReference type="NCBI Taxonomy" id="2530354"/>
    <lineage>
        <taxon>Bacteria</taxon>
        <taxon>Bacillati</taxon>
        <taxon>Cyanobacteriota</taxon>
        <taxon>Cyanophyceae</taxon>
        <taxon>Oscillatoriophycideae</taxon>
        <taxon>Aerosakkonematales</taxon>
        <taxon>Aerosakkonemataceae</taxon>
        <taxon>Microseira</taxon>
    </lineage>
</organism>
<dbReference type="PANTHER" id="PTHR38340:SF1">
    <property type="entry name" value="S-LAYER PROTEIN"/>
    <property type="match status" value="1"/>
</dbReference>
<comment type="caution">
    <text evidence="3">The sequence shown here is derived from an EMBL/GenBank/DDBJ whole genome shotgun (WGS) entry which is preliminary data.</text>
</comment>
<evidence type="ECO:0000313" key="3">
    <source>
        <dbReference type="EMBL" id="GET42534.1"/>
    </source>
</evidence>
<keyword evidence="4" id="KW-1185">Reference proteome</keyword>